<evidence type="ECO:0000313" key="2">
    <source>
        <dbReference type="EMBL" id="GEU68604.1"/>
    </source>
</evidence>
<gene>
    <name evidence="2" type="ORF">Tci_040582</name>
</gene>
<dbReference type="AlphaFoldDB" id="A0A6L2M7R6"/>
<dbReference type="EMBL" id="BKCJ010005781">
    <property type="protein sequence ID" value="GEU68604.1"/>
    <property type="molecule type" value="Genomic_DNA"/>
</dbReference>
<feature type="compositionally biased region" description="Basic and acidic residues" evidence="1">
    <location>
        <begin position="158"/>
        <end position="174"/>
    </location>
</feature>
<reference evidence="2" key="1">
    <citation type="journal article" date="2019" name="Sci. Rep.">
        <title>Draft genome of Tanacetum cinerariifolium, the natural source of mosquito coil.</title>
        <authorList>
            <person name="Yamashiro T."/>
            <person name="Shiraishi A."/>
            <person name="Satake H."/>
            <person name="Nakayama K."/>
        </authorList>
    </citation>
    <scope>NUCLEOTIDE SEQUENCE</scope>
</reference>
<evidence type="ECO:0000256" key="1">
    <source>
        <dbReference type="SAM" id="MobiDB-lite"/>
    </source>
</evidence>
<proteinExistence type="predicted"/>
<feature type="compositionally biased region" description="Basic and acidic residues" evidence="1">
    <location>
        <begin position="213"/>
        <end position="223"/>
    </location>
</feature>
<feature type="region of interest" description="Disordered" evidence="1">
    <location>
        <begin position="125"/>
        <end position="223"/>
    </location>
</feature>
<comment type="caution">
    <text evidence="2">The sequence shown here is derived from an EMBL/GenBank/DDBJ whole genome shotgun (WGS) entry which is preliminary data.</text>
</comment>
<organism evidence="2">
    <name type="scientific">Tanacetum cinerariifolium</name>
    <name type="common">Dalmatian daisy</name>
    <name type="synonym">Chrysanthemum cinerariifolium</name>
    <dbReference type="NCBI Taxonomy" id="118510"/>
    <lineage>
        <taxon>Eukaryota</taxon>
        <taxon>Viridiplantae</taxon>
        <taxon>Streptophyta</taxon>
        <taxon>Embryophyta</taxon>
        <taxon>Tracheophyta</taxon>
        <taxon>Spermatophyta</taxon>
        <taxon>Magnoliopsida</taxon>
        <taxon>eudicotyledons</taxon>
        <taxon>Gunneridae</taxon>
        <taxon>Pentapetalae</taxon>
        <taxon>asterids</taxon>
        <taxon>campanulids</taxon>
        <taxon>Asterales</taxon>
        <taxon>Asteraceae</taxon>
        <taxon>Asteroideae</taxon>
        <taxon>Anthemideae</taxon>
        <taxon>Anthemidinae</taxon>
        <taxon>Tanacetum</taxon>
    </lineage>
</organism>
<name>A0A6L2M7R6_TANCI</name>
<accession>A0A6L2M7R6</accession>
<sequence length="265" mass="29791">MEPFKDAGSSEHDKGKMILTEPEITNISELSATSYNNTIEAIVYRKWTSKNTTTRTTTKFYRILIDKQCKDHGPQTATTYSYCFKAIVNDGSATTTITCFSNQANTLTRRPDFILDKVFDDPILALPPPNPIETAKPSATPEYHKSSPEPLESPSASKTEKAADKEPTEKEVAHRKLPKPTARKALFEHETKTKTTQVTKKQTENKLPQQHVSYKEDGERSDGVLKTNDNSLYGFTLQGTQLFVSSAICRPCLPYRRRVAISPWI</sequence>
<protein>
    <recommendedName>
        <fullName evidence="3">Nucleic acid-binding, OB-fold protein</fullName>
    </recommendedName>
</protein>
<evidence type="ECO:0008006" key="3">
    <source>
        <dbReference type="Google" id="ProtNLM"/>
    </source>
</evidence>
<feature type="compositionally biased region" description="Low complexity" evidence="1">
    <location>
        <begin position="148"/>
        <end position="157"/>
    </location>
</feature>